<reference evidence="1" key="1">
    <citation type="journal article" date="2022" name="Int. J. Mol. Sci.">
        <title>Draft Genome of Tanacetum Coccineum: Genomic Comparison of Closely Related Tanacetum-Family Plants.</title>
        <authorList>
            <person name="Yamashiro T."/>
            <person name="Shiraishi A."/>
            <person name="Nakayama K."/>
            <person name="Satake H."/>
        </authorList>
    </citation>
    <scope>NUCLEOTIDE SEQUENCE</scope>
</reference>
<organism evidence="1 2">
    <name type="scientific">Tanacetum coccineum</name>
    <dbReference type="NCBI Taxonomy" id="301880"/>
    <lineage>
        <taxon>Eukaryota</taxon>
        <taxon>Viridiplantae</taxon>
        <taxon>Streptophyta</taxon>
        <taxon>Embryophyta</taxon>
        <taxon>Tracheophyta</taxon>
        <taxon>Spermatophyta</taxon>
        <taxon>Magnoliopsida</taxon>
        <taxon>eudicotyledons</taxon>
        <taxon>Gunneridae</taxon>
        <taxon>Pentapetalae</taxon>
        <taxon>asterids</taxon>
        <taxon>campanulids</taxon>
        <taxon>Asterales</taxon>
        <taxon>Asteraceae</taxon>
        <taxon>Asteroideae</taxon>
        <taxon>Anthemideae</taxon>
        <taxon>Anthemidinae</taxon>
        <taxon>Tanacetum</taxon>
    </lineage>
</organism>
<dbReference type="EMBL" id="BQNB010008664">
    <property type="protein sequence ID" value="GJS52565.1"/>
    <property type="molecule type" value="Genomic_DNA"/>
</dbReference>
<evidence type="ECO:0000313" key="2">
    <source>
        <dbReference type="Proteomes" id="UP001151760"/>
    </source>
</evidence>
<dbReference type="Proteomes" id="UP001151760">
    <property type="component" value="Unassembled WGS sequence"/>
</dbReference>
<gene>
    <name evidence="1" type="ORF">Tco_0625927</name>
</gene>
<keyword evidence="2" id="KW-1185">Reference proteome</keyword>
<name>A0ABQ4WI65_9ASTR</name>
<protein>
    <submittedName>
        <fullName evidence="1">Uncharacterized protein</fullName>
    </submittedName>
</protein>
<accession>A0ABQ4WI65</accession>
<evidence type="ECO:0000313" key="1">
    <source>
        <dbReference type="EMBL" id="GJS52565.1"/>
    </source>
</evidence>
<proteinExistence type="predicted"/>
<comment type="caution">
    <text evidence="1">The sequence shown here is derived from an EMBL/GenBank/DDBJ whole genome shotgun (WGS) entry which is preliminary data.</text>
</comment>
<sequence>MVFHNEDGNPARANIKQALGSYKRPHKGVKASAKSDIVYFFTSAQDGDPLQDDVRLCLGDDLKKAQDHNQRQVKDESKGST</sequence>
<reference evidence="1" key="2">
    <citation type="submission" date="2022-01" db="EMBL/GenBank/DDBJ databases">
        <authorList>
            <person name="Yamashiro T."/>
            <person name="Shiraishi A."/>
            <person name="Satake H."/>
            <person name="Nakayama K."/>
        </authorList>
    </citation>
    <scope>NUCLEOTIDE SEQUENCE</scope>
</reference>